<dbReference type="OrthoDB" id="7481777at2759"/>
<organism evidence="1 2">
    <name type="scientific">Haemaphysalis longicornis</name>
    <name type="common">Bush tick</name>
    <dbReference type="NCBI Taxonomy" id="44386"/>
    <lineage>
        <taxon>Eukaryota</taxon>
        <taxon>Metazoa</taxon>
        <taxon>Ecdysozoa</taxon>
        <taxon>Arthropoda</taxon>
        <taxon>Chelicerata</taxon>
        <taxon>Arachnida</taxon>
        <taxon>Acari</taxon>
        <taxon>Parasitiformes</taxon>
        <taxon>Ixodida</taxon>
        <taxon>Ixodoidea</taxon>
        <taxon>Ixodidae</taxon>
        <taxon>Haemaphysalinae</taxon>
        <taxon>Haemaphysalis</taxon>
    </lineage>
</organism>
<evidence type="ECO:0000313" key="2">
    <source>
        <dbReference type="Proteomes" id="UP000821853"/>
    </source>
</evidence>
<accession>A0A9J6GK59</accession>
<dbReference type="VEuPathDB" id="VectorBase:HLOH_060241"/>
<comment type="caution">
    <text evidence="1">The sequence shown here is derived from an EMBL/GenBank/DDBJ whole genome shotgun (WGS) entry which is preliminary data.</text>
</comment>
<gene>
    <name evidence="1" type="ORF">HPB48_017123</name>
</gene>
<dbReference type="AlphaFoldDB" id="A0A9J6GK59"/>
<evidence type="ECO:0000313" key="1">
    <source>
        <dbReference type="EMBL" id="KAH9375578.1"/>
    </source>
</evidence>
<dbReference type="Proteomes" id="UP000821853">
    <property type="component" value="Chromosome 5"/>
</dbReference>
<dbReference type="EMBL" id="JABSTR010000007">
    <property type="protein sequence ID" value="KAH9375578.1"/>
    <property type="molecule type" value="Genomic_DNA"/>
</dbReference>
<sequence>MALASEVVSMATWSATLAASSLPLETFKRHGVESIAVALVPAGDGVLRAKNSKLLKEHLKLVSQHYMGISEIRQYGRAGLLCRSKNLDCVADLLRCTSFASVPLNAFIPTHLACVKVIVREVDPSQSPDEVLDEFKMAGVIEWRMDGRRGENGWRLSTASVIMTFPGLEYPSEDPSESSDVLTLLKSLNGKIDKNHAEVLLQLNEVKKIQLNLQKDITDINERLLAVEEKMAASEGCLTPDISGSVAEAVRCETDSITRRLDEFEDRSRRENLIFYGLPDSQTESWVESENKIREVLSILETPLSEGAIERAHRLGKLTITRLDQS</sequence>
<reference evidence="1 2" key="1">
    <citation type="journal article" date="2020" name="Cell">
        <title>Large-Scale Comparative Analyses of Tick Genomes Elucidate Their Genetic Diversity and Vector Capacities.</title>
        <authorList>
            <consortium name="Tick Genome and Microbiome Consortium (TIGMIC)"/>
            <person name="Jia N."/>
            <person name="Wang J."/>
            <person name="Shi W."/>
            <person name="Du L."/>
            <person name="Sun Y."/>
            <person name="Zhan W."/>
            <person name="Jiang J.F."/>
            <person name="Wang Q."/>
            <person name="Zhang B."/>
            <person name="Ji P."/>
            <person name="Bell-Sakyi L."/>
            <person name="Cui X.M."/>
            <person name="Yuan T.T."/>
            <person name="Jiang B.G."/>
            <person name="Yang W.F."/>
            <person name="Lam T.T."/>
            <person name="Chang Q.C."/>
            <person name="Ding S.J."/>
            <person name="Wang X.J."/>
            <person name="Zhu J.G."/>
            <person name="Ruan X.D."/>
            <person name="Zhao L."/>
            <person name="Wei J.T."/>
            <person name="Ye R.Z."/>
            <person name="Que T.C."/>
            <person name="Du C.H."/>
            <person name="Zhou Y.H."/>
            <person name="Cheng J.X."/>
            <person name="Dai P.F."/>
            <person name="Guo W.B."/>
            <person name="Han X.H."/>
            <person name="Huang E.J."/>
            <person name="Li L.F."/>
            <person name="Wei W."/>
            <person name="Gao Y.C."/>
            <person name="Liu J.Z."/>
            <person name="Shao H.Z."/>
            <person name="Wang X."/>
            <person name="Wang C.C."/>
            <person name="Yang T.C."/>
            <person name="Huo Q.B."/>
            <person name="Li W."/>
            <person name="Chen H.Y."/>
            <person name="Chen S.E."/>
            <person name="Zhou L.G."/>
            <person name="Ni X.B."/>
            <person name="Tian J.H."/>
            <person name="Sheng Y."/>
            <person name="Liu T."/>
            <person name="Pan Y.S."/>
            <person name="Xia L.Y."/>
            <person name="Li J."/>
            <person name="Zhao F."/>
            <person name="Cao W.C."/>
        </authorList>
    </citation>
    <scope>NUCLEOTIDE SEQUENCE [LARGE SCALE GENOMIC DNA]</scope>
    <source>
        <strain evidence="1">HaeL-2018</strain>
    </source>
</reference>
<proteinExistence type="predicted"/>
<name>A0A9J6GK59_HAELO</name>
<protein>
    <submittedName>
        <fullName evidence="1">Uncharacterized protein</fullName>
    </submittedName>
</protein>
<keyword evidence="2" id="KW-1185">Reference proteome</keyword>